<proteinExistence type="predicted"/>
<evidence type="ECO:0000313" key="3">
    <source>
        <dbReference type="EMBL" id="ERZ99096.1"/>
    </source>
</evidence>
<dbReference type="InterPro" id="IPR000551">
    <property type="entry name" value="MerR-type_HTH_dom"/>
</dbReference>
<dbReference type="InterPro" id="IPR009061">
    <property type="entry name" value="DNA-bd_dom_put_sf"/>
</dbReference>
<protein>
    <recommendedName>
        <fullName evidence="6">Transposase putative helix-turn-helix domain-containing protein</fullName>
    </recommendedName>
</protein>
<feature type="domain" description="HTH merR-type" evidence="1">
    <location>
        <begin position="7"/>
        <end position="40"/>
    </location>
</feature>
<dbReference type="AlphaFoldDB" id="U9SVH2"/>
<dbReference type="Gene3D" id="1.10.1660.10">
    <property type="match status" value="1"/>
</dbReference>
<dbReference type="GO" id="GO:0003677">
    <property type="term" value="F:DNA binding"/>
    <property type="evidence" value="ECO:0007669"/>
    <property type="project" value="InterPro"/>
</dbReference>
<evidence type="ECO:0000313" key="5">
    <source>
        <dbReference type="Proteomes" id="UP000018888"/>
    </source>
</evidence>
<evidence type="ECO:0000259" key="2">
    <source>
        <dbReference type="Pfam" id="PF12323"/>
    </source>
</evidence>
<accession>U9SVH2</accession>
<reference evidence="3" key="2">
    <citation type="submission" date="2013-07" db="EMBL/GenBank/DDBJ databases">
        <title>The genome of an arbuscular mycorrhizal fungus provides insights into the evolution of the oldest plant symbiosis.</title>
        <authorList>
            <consortium name="DOE Joint Genome Institute"/>
            <person name="Tisserant E."/>
            <person name="Malbreil M."/>
            <person name="Kuo A."/>
            <person name="Kohler A."/>
            <person name="Symeonidi A."/>
            <person name="Balestrini R."/>
            <person name="Charron P."/>
            <person name="Duensing N."/>
            <person name="Frei-dit-Frey N."/>
            <person name="Gianinazzi-Pearson V."/>
            <person name="Gilbert B."/>
            <person name="Handa Y."/>
            <person name="Hijri M."/>
            <person name="Kaul R."/>
            <person name="Kawaguchi M."/>
            <person name="Krajinski F."/>
            <person name="Lammers P."/>
            <person name="Lapierre D."/>
            <person name="Masclaux F.G."/>
            <person name="Murat C."/>
            <person name="Morin E."/>
            <person name="Ndikumana S."/>
            <person name="Pagni M."/>
            <person name="Petitpierre D."/>
            <person name="Requena N."/>
            <person name="Rosikiewicz P."/>
            <person name="Riley R."/>
            <person name="Saito K."/>
            <person name="San Clemente H."/>
            <person name="Shapiro H."/>
            <person name="van Tuinen D."/>
            <person name="Becard G."/>
            <person name="Bonfante P."/>
            <person name="Paszkowski U."/>
            <person name="Shachar-Hill Y."/>
            <person name="Young J.P."/>
            <person name="Sanders I.R."/>
            <person name="Henrissat B."/>
            <person name="Rensing S.A."/>
            <person name="Grigoriev I.V."/>
            <person name="Corradi N."/>
            <person name="Roux C."/>
            <person name="Martin F."/>
        </authorList>
    </citation>
    <scope>NUCLEOTIDE SEQUENCE</scope>
    <source>
        <strain evidence="3">DAOM 197198</strain>
    </source>
</reference>
<dbReference type="SUPFAM" id="SSF46955">
    <property type="entry name" value="Putative DNA-binding domain"/>
    <property type="match status" value="1"/>
</dbReference>
<keyword evidence="5" id="KW-1185">Reference proteome</keyword>
<dbReference type="InterPro" id="IPR021027">
    <property type="entry name" value="Transposase_put_HTH"/>
</dbReference>
<dbReference type="EMBL" id="AUPC02000068">
    <property type="protein sequence ID" value="POG74722.1"/>
    <property type="molecule type" value="Genomic_DNA"/>
</dbReference>
<dbReference type="Pfam" id="PF12323">
    <property type="entry name" value="HTH_OrfB_IS605"/>
    <property type="match status" value="1"/>
</dbReference>
<dbReference type="VEuPathDB" id="FungiDB:RhiirFUN_011165"/>
<name>U9SVH2_RHIID</name>
<evidence type="ECO:0000259" key="1">
    <source>
        <dbReference type="Pfam" id="PF00376"/>
    </source>
</evidence>
<sequence>MYLSAHQATKKLDISSDTLRRWLKQGKITAKTSPSGTRLYNISYIFPELTSQNDILAITLSLSVECKEKELPYIDENVKTGEVSRKMKASAIRARTKRKRSEVTLNRTLQVKVYPNHSQKQLLKRWMGLARFAYSSVVKWSKSDIDIQAGINVDKVNDKKLINSAIWAIDEALTARNEVIKRNIQHAQSESVSSLSFRTRKDLQQTVTIRAQNFSSTVFINKRALWTLHFEKKRKNNKWPIPHKISCDSKFTYFRQTNEWKLAWVYETQKLFCETQAGVRVVSIDPGVRTPFT</sequence>
<organism evidence="3">
    <name type="scientific">Rhizophagus irregularis (strain DAOM 181602 / DAOM 197198 / MUCL 43194)</name>
    <name type="common">Arbuscular mycorrhizal fungus</name>
    <name type="synonym">Glomus intraradices</name>
    <dbReference type="NCBI Taxonomy" id="747089"/>
    <lineage>
        <taxon>Eukaryota</taxon>
        <taxon>Fungi</taxon>
        <taxon>Fungi incertae sedis</taxon>
        <taxon>Mucoromycota</taxon>
        <taxon>Glomeromycotina</taxon>
        <taxon>Glomeromycetes</taxon>
        <taxon>Glomerales</taxon>
        <taxon>Glomeraceae</taxon>
        <taxon>Rhizophagus</taxon>
    </lineage>
</organism>
<feature type="domain" description="Transposase putative helix-turn-helix" evidence="2">
    <location>
        <begin position="106"/>
        <end position="135"/>
    </location>
</feature>
<reference evidence="4 5" key="3">
    <citation type="journal article" date="2018" name="New Phytol.">
        <title>High intraspecific genome diversity in the model arbuscular mycorrhizal symbiont Rhizophagus irregularis.</title>
        <authorList>
            <person name="Chen E.C.H."/>
            <person name="Morin E."/>
            <person name="Beaudet D."/>
            <person name="Noel J."/>
            <person name="Yildirir G."/>
            <person name="Ndikumana S."/>
            <person name="Charron P."/>
            <person name="St-Onge C."/>
            <person name="Giorgi J."/>
            <person name="Kruger M."/>
            <person name="Marton T."/>
            <person name="Ropars J."/>
            <person name="Grigoriev I.V."/>
            <person name="Hainaut M."/>
            <person name="Henrissat B."/>
            <person name="Roux C."/>
            <person name="Martin F."/>
            <person name="Corradi N."/>
        </authorList>
    </citation>
    <scope>NUCLEOTIDE SEQUENCE [LARGE SCALE GENOMIC DNA]</scope>
    <source>
        <strain evidence="5">DAOM 181602 / DAOM 197198 / MUCL 43194</strain>
        <strain evidence="4">DAOM 197198</strain>
    </source>
</reference>
<gene>
    <name evidence="4" type="ORF">GLOIN_2v1770973</name>
    <name evidence="3" type="ORF">GLOINDRAFT_1065</name>
</gene>
<evidence type="ECO:0000313" key="4">
    <source>
        <dbReference type="EMBL" id="POG74722.1"/>
    </source>
</evidence>
<dbReference type="Pfam" id="PF00376">
    <property type="entry name" value="MerR"/>
    <property type="match status" value="1"/>
</dbReference>
<dbReference type="HOGENOM" id="CLU_950423_0_0_1"/>
<reference evidence="4 5" key="1">
    <citation type="journal article" date="2013" name="Proc. Natl. Acad. Sci. U.S.A.">
        <title>Genome of an arbuscular mycorrhizal fungus provides insight into the oldest plant symbiosis.</title>
        <authorList>
            <person name="Tisserant E."/>
            <person name="Malbreil M."/>
            <person name="Kuo A."/>
            <person name="Kohler A."/>
            <person name="Symeonidi A."/>
            <person name="Balestrini R."/>
            <person name="Charron P."/>
            <person name="Duensing N."/>
            <person name="Frei Dit Frey N."/>
            <person name="Gianinazzi-Pearson V."/>
            <person name="Gilbert L.B."/>
            <person name="Handa Y."/>
            <person name="Herr J.R."/>
            <person name="Hijri M."/>
            <person name="Koul R."/>
            <person name="Kawaguchi M."/>
            <person name="Krajinski F."/>
            <person name="Lammers P.J."/>
            <person name="Masclaux F.G."/>
            <person name="Murat C."/>
            <person name="Morin E."/>
            <person name="Ndikumana S."/>
            <person name="Pagni M."/>
            <person name="Petitpierre D."/>
            <person name="Requena N."/>
            <person name="Rosikiewicz P."/>
            <person name="Riley R."/>
            <person name="Saito K."/>
            <person name="San Clemente H."/>
            <person name="Shapiro H."/>
            <person name="van Tuinen D."/>
            <person name="Becard G."/>
            <person name="Bonfante P."/>
            <person name="Paszkowski U."/>
            <person name="Shachar-Hill Y.Y."/>
            <person name="Tuskan G.A."/>
            <person name="Young P.W."/>
            <person name="Sanders I.R."/>
            <person name="Henrissat B."/>
            <person name="Rensing S.A."/>
            <person name="Grigoriev I.V."/>
            <person name="Corradi N."/>
            <person name="Roux C."/>
            <person name="Martin F."/>
        </authorList>
    </citation>
    <scope>NUCLEOTIDE SEQUENCE [LARGE SCALE GENOMIC DNA]</scope>
    <source>
        <strain evidence="5">DAOM 181602 / DAOM 197198 / MUCL 43194</strain>
        <strain evidence="4">DAOM 197198</strain>
    </source>
</reference>
<evidence type="ECO:0008006" key="6">
    <source>
        <dbReference type="Google" id="ProtNLM"/>
    </source>
</evidence>
<dbReference type="EMBL" id="KI298257">
    <property type="protein sequence ID" value="ERZ99096.1"/>
    <property type="molecule type" value="Genomic_DNA"/>
</dbReference>
<dbReference type="GO" id="GO:0006355">
    <property type="term" value="P:regulation of DNA-templated transcription"/>
    <property type="evidence" value="ECO:0007669"/>
    <property type="project" value="InterPro"/>
</dbReference>
<dbReference type="Proteomes" id="UP000018888">
    <property type="component" value="Unassembled WGS sequence"/>
</dbReference>